<protein>
    <submittedName>
        <fullName evidence="1">Nuclear transport factor 2A</fullName>
    </submittedName>
</protein>
<accession>A0A1D6KJX6</accession>
<dbReference type="AlphaFoldDB" id="A0A1D6KJX6"/>
<gene>
    <name evidence="1" type="ORF">ZEAMMB73_Zm00001d031627</name>
</gene>
<organism evidence="1">
    <name type="scientific">Zea mays</name>
    <name type="common">Maize</name>
    <dbReference type="NCBI Taxonomy" id="4577"/>
    <lineage>
        <taxon>Eukaryota</taxon>
        <taxon>Viridiplantae</taxon>
        <taxon>Streptophyta</taxon>
        <taxon>Embryophyta</taxon>
        <taxon>Tracheophyta</taxon>
        <taxon>Spermatophyta</taxon>
        <taxon>Magnoliopsida</taxon>
        <taxon>Liliopsida</taxon>
        <taxon>Poales</taxon>
        <taxon>Poaceae</taxon>
        <taxon>PACMAD clade</taxon>
        <taxon>Panicoideae</taxon>
        <taxon>Andropogonodae</taxon>
        <taxon>Andropogoneae</taxon>
        <taxon>Tripsacinae</taxon>
        <taxon>Zea</taxon>
    </lineage>
</organism>
<sequence>MQEIYIGKMQRFYPTGIKFAFDSSWRSLAARHFAGVVGWWRFKCKISVRLCGFKFHSMAESLVLAIIFAVLQFC</sequence>
<proteinExistence type="predicted"/>
<dbReference type="EMBL" id="CM007647">
    <property type="protein sequence ID" value="ONM03231.1"/>
    <property type="molecule type" value="Genomic_DNA"/>
</dbReference>
<name>A0A1D6KJX6_MAIZE</name>
<evidence type="ECO:0000313" key="1">
    <source>
        <dbReference type="EMBL" id="ONM03231.1"/>
    </source>
</evidence>
<reference evidence="1" key="1">
    <citation type="submission" date="2015-12" db="EMBL/GenBank/DDBJ databases">
        <title>Update maize B73 reference genome by single molecule sequencing technologies.</title>
        <authorList>
            <consortium name="Maize Genome Sequencing Project"/>
            <person name="Ware D."/>
        </authorList>
    </citation>
    <scope>NUCLEOTIDE SEQUENCE [LARGE SCALE GENOMIC DNA]</scope>
    <source>
        <tissue evidence="1">Seedling</tissue>
    </source>
</reference>